<accession>A0A7L4YMM9</accession>
<evidence type="ECO:0000313" key="2">
    <source>
        <dbReference type="Proteomes" id="UP000463857"/>
    </source>
</evidence>
<organism evidence="1 2">
    <name type="scientific">Epidermidibacterium keratini</name>
    <dbReference type="NCBI Taxonomy" id="1891644"/>
    <lineage>
        <taxon>Bacteria</taxon>
        <taxon>Bacillati</taxon>
        <taxon>Actinomycetota</taxon>
        <taxon>Actinomycetes</taxon>
        <taxon>Sporichthyales</taxon>
        <taxon>Sporichthyaceae</taxon>
        <taxon>Epidermidibacterium</taxon>
    </lineage>
</organism>
<reference evidence="1 2" key="1">
    <citation type="journal article" date="2018" name="Int. J. Syst. Evol. Microbiol.">
        <title>Epidermidibacterium keratini gen. nov., sp. nov., a member of the family Sporichthyaceae, isolated from keratin epidermis.</title>
        <authorList>
            <person name="Lee D.G."/>
            <person name="Trujillo M.E."/>
            <person name="Kang S."/>
            <person name="Nam J.J."/>
            <person name="Kim Y.J."/>
        </authorList>
    </citation>
    <scope>NUCLEOTIDE SEQUENCE [LARGE SCALE GENOMIC DNA]</scope>
    <source>
        <strain evidence="1 2">EPI-7</strain>
    </source>
</reference>
<dbReference type="RefSeq" id="WP_159544669.1">
    <property type="nucleotide sequence ID" value="NZ_CP047156.1"/>
</dbReference>
<dbReference type="EMBL" id="CP047156">
    <property type="protein sequence ID" value="QHC00312.1"/>
    <property type="molecule type" value="Genomic_DNA"/>
</dbReference>
<proteinExistence type="predicted"/>
<evidence type="ECO:0000313" key="1">
    <source>
        <dbReference type="EMBL" id="QHC00312.1"/>
    </source>
</evidence>
<sequence length="271" mass="27822">MVSAADLTTTINTPIVDGGTLRMSAVLSVKGSTPTYVSPGRDLVLVDENGGACAPVTSAGTTGGPIPVTGSTAADVEFHVPEGADPSTYSLFVIDETGMAVARYSAGSPEPTTRPANQCPGVTIDDPSVAVPKLTRVTEAPIGSPAAVTVEDQELGAILVAAPAPTAAAKSRADAPGPLISTTFEVVNDPELDIYVSVDAFQLIDDENNLCPLWSAAGQDPEFVQTPSQENGQVSLEFIASAVQVPDGARVVLNSGYTEPATKEQLTIIWS</sequence>
<dbReference type="InParanoid" id="A0A7L4YMM9"/>
<dbReference type="AlphaFoldDB" id="A0A7L4YMM9"/>
<dbReference type="KEGG" id="eke:EK0264_08480"/>
<gene>
    <name evidence="1" type="ORF">EK0264_08480</name>
</gene>
<dbReference type="Proteomes" id="UP000463857">
    <property type="component" value="Chromosome"/>
</dbReference>
<protein>
    <submittedName>
        <fullName evidence="1">Uncharacterized protein</fullName>
    </submittedName>
</protein>
<keyword evidence="2" id="KW-1185">Reference proteome</keyword>
<name>A0A7L4YMM9_9ACTN</name>